<keyword evidence="3" id="KW-1185">Reference proteome</keyword>
<dbReference type="AlphaFoldDB" id="A0A9Q9MGI2"/>
<gene>
    <name evidence="2" type="ORF">Daura_33695</name>
</gene>
<accession>A0A9Q9MGI2</accession>
<dbReference type="SMART" id="SM00387">
    <property type="entry name" value="HATPase_c"/>
    <property type="match status" value="1"/>
</dbReference>
<evidence type="ECO:0000259" key="1">
    <source>
        <dbReference type="SMART" id="SM00387"/>
    </source>
</evidence>
<dbReference type="KEGG" id="daur:Daura_33695"/>
<protein>
    <submittedName>
        <fullName evidence="2">ATP-binding protein</fullName>
    </submittedName>
</protein>
<proteinExistence type="predicted"/>
<dbReference type="Gene3D" id="3.30.565.10">
    <property type="entry name" value="Histidine kinase-like ATPase, C-terminal domain"/>
    <property type="match status" value="1"/>
</dbReference>
<dbReference type="SUPFAM" id="SSF55874">
    <property type="entry name" value="ATPase domain of HSP90 chaperone/DNA topoisomerase II/histidine kinase"/>
    <property type="match status" value="1"/>
</dbReference>
<keyword evidence="2" id="KW-0067">ATP-binding</keyword>
<reference evidence="2" key="1">
    <citation type="submission" date="2021-04" db="EMBL/GenBank/DDBJ databases">
        <title>Dactylosporangium aurantiacum NRRL B-8018 full assembly.</title>
        <authorList>
            <person name="Hartkoorn R.C."/>
            <person name="Beaudoing E."/>
            <person name="Hot D."/>
        </authorList>
    </citation>
    <scope>NUCLEOTIDE SEQUENCE</scope>
    <source>
        <strain evidence="2">NRRL B-8018</strain>
    </source>
</reference>
<dbReference type="RefSeq" id="WP_033359070.1">
    <property type="nucleotide sequence ID" value="NZ_CP073767.1"/>
</dbReference>
<dbReference type="InterPro" id="IPR036890">
    <property type="entry name" value="HATPase_C_sf"/>
</dbReference>
<dbReference type="OrthoDB" id="5769716at2"/>
<dbReference type="GO" id="GO:0005524">
    <property type="term" value="F:ATP binding"/>
    <property type="evidence" value="ECO:0007669"/>
    <property type="project" value="UniProtKB-KW"/>
</dbReference>
<dbReference type="Proteomes" id="UP001058003">
    <property type="component" value="Chromosome"/>
</dbReference>
<name>A0A9Q9MGI2_9ACTN</name>
<dbReference type="InterPro" id="IPR003594">
    <property type="entry name" value="HATPase_dom"/>
</dbReference>
<sequence>MTEPQVLPIADDKDVVRVRQAVRVIALAAKLPLVDQTKLVTAASELARNTLIHGGGGHATVAQVHNGRRAGVRAEFVDTGPGIADLGLAFTDGYTTGSGLGLGLSGSRRLVDEFDIVTAPGEGTRITVTKWAR</sequence>
<evidence type="ECO:0000313" key="2">
    <source>
        <dbReference type="EMBL" id="UWZ51671.1"/>
    </source>
</evidence>
<keyword evidence="2" id="KW-0547">Nucleotide-binding</keyword>
<feature type="domain" description="Histidine kinase/HSP90-like ATPase" evidence="1">
    <location>
        <begin position="34"/>
        <end position="133"/>
    </location>
</feature>
<dbReference type="Pfam" id="PF02518">
    <property type="entry name" value="HATPase_c"/>
    <property type="match status" value="1"/>
</dbReference>
<dbReference type="EMBL" id="CP073767">
    <property type="protein sequence ID" value="UWZ51671.1"/>
    <property type="molecule type" value="Genomic_DNA"/>
</dbReference>
<organism evidence="2 3">
    <name type="scientific">Dactylosporangium aurantiacum</name>
    <dbReference type="NCBI Taxonomy" id="35754"/>
    <lineage>
        <taxon>Bacteria</taxon>
        <taxon>Bacillati</taxon>
        <taxon>Actinomycetota</taxon>
        <taxon>Actinomycetes</taxon>
        <taxon>Micromonosporales</taxon>
        <taxon>Micromonosporaceae</taxon>
        <taxon>Dactylosporangium</taxon>
    </lineage>
</organism>
<evidence type="ECO:0000313" key="3">
    <source>
        <dbReference type="Proteomes" id="UP001058003"/>
    </source>
</evidence>